<dbReference type="InterPro" id="IPR050373">
    <property type="entry name" value="Fibrinogen_C-term_domain"/>
</dbReference>
<dbReference type="SUPFAM" id="SSF56496">
    <property type="entry name" value="Fibrinogen C-terminal domain-like"/>
    <property type="match status" value="1"/>
</dbReference>
<dbReference type="Proteomes" id="UP001642483">
    <property type="component" value="Unassembled WGS sequence"/>
</dbReference>
<protein>
    <recommendedName>
        <fullName evidence="2">Fibrinogen C-terminal domain-containing protein</fullName>
    </recommendedName>
</protein>
<dbReference type="CDD" id="cd00087">
    <property type="entry name" value="FReD"/>
    <property type="match status" value="1"/>
</dbReference>
<sequence>MDFLIISSAKTGNHCLRKRFKLVKTTFYEETGEKHLKHYKTSYRWKSSQTQLTCHCGKNNRFKISRFIQENNQNSTAIMKILVLLLLTTSLAALAMTQQCREVTRQVMVCDDDASIRGGKGDKGDVGSNGKAGPPGIKGSKGDLGGSGEKGDQGESCALGSFETEMRNRMNRLETILTQPTSCLTSLDFGQQTLRSGLEVFCDGGWTVFQRRFDGSQDFQQNWNSYKLGFGDLSGEFWLGLENIYQLTKQRGCKLRVDLWSYDGDHVFAQYSDFSLEGEEDKYRLHVRGYSGTAGDSLTPSGTTDINDNSRFSAYDQDFDHWSGSNCAIDQAGHLGGWWFNTCGHSRLNAQWGPSRGAWSGIVWNSWKGSGETLKQTTMKLRCD</sequence>
<proteinExistence type="predicted"/>
<dbReference type="Pfam" id="PF00147">
    <property type="entry name" value="Fibrinogen_C"/>
    <property type="match status" value="1"/>
</dbReference>
<name>A0ABP0GT27_CLALP</name>
<evidence type="ECO:0000259" key="2">
    <source>
        <dbReference type="PROSITE" id="PS51406"/>
    </source>
</evidence>
<gene>
    <name evidence="3" type="ORF">CVLEPA_LOCUS27378</name>
</gene>
<feature type="domain" description="Fibrinogen C-terminal" evidence="2">
    <location>
        <begin position="174"/>
        <end position="384"/>
    </location>
</feature>
<dbReference type="InterPro" id="IPR002181">
    <property type="entry name" value="Fibrinogen_a/b/g_C_dom"/>
</dbReference>
<dbReference type="InterPro" id="IPR036056">
    <property type="entry name" value="Fibrinogen-like_C"/>
</dbReference>
<dbReference type="PROSITE" id="PS51406">
    <property type="entry name" value="FIBRINOGEN_C_2"/>
    <property type="match status" value="1"/>
</dbReference>
<dbReference type="Gene3D" id="3.90.215.10">
    <property type="entry name" value="Gamma Fibrinogen, chain A, domain 1"/>
    <property type="match status" value="1"/>
</dbReference>
<evidence type="ECO:0000313" key="3">
    <source>
        <dbReference type="EMBL" id="CAK8694111.1"/>
    </source>
</evidence>
<keyword evidence="4" id="KW-1185">Reference proteome</keyword>
<comment type="caution">
    <text evidence="3">The sequence shown here is derived from an EMBL/GenBank/DDBJ whole genome shotgun (WGS) entry which is preliminary data.</text>
</comment>
<dbReference type="SMART" id="SM00186">
    <property type="entry name" value="FBG"/>
    <property type="match status" value="1"/>
</dbReference>
<organism evidence="3 4">
    <name type="scientific">Clavelina lepadiformis</name>
    <name type="common">Light-bulb sea squirt</name>
    <name type="synonym">Ascidia lepadiformis</name>
    <dbReference type="NCBI Taxonomy" id="159417"/>
    <lineage>
        <taxon>Eukaryota</taxon>
        <taxon>Metazoa</taxon>
        <taxon>Chordata</taxon>
        <taxon>Tunicata</taxon>
        <taxon>Ascidiacea</taxon>
        <taxon>Aplousobranchia</taxon>
        <taxon>Clavelinidae</taxon>
        <taxon>Clavelina</taxon>
    </lineage>
</organism>
<dbReference type="PANTHER" id="PTHR19143">
    <property type="entry name" value="FIBRINOGEN/TENASCIN/ANGIOPOEITIN"/>
    <property type="match status" value="1"/>
</dbReference>
<feature type="region of interest" description="Disordered" evidence="1">
    <location>
        <begin position="120"/>
        <end position="157"/>
    </location>
</feature>
<dbReference type="InterPro" id="IPR014716">
    <property type="entry name" value="Fibrinogen_a/b/g_C_1"/>
</dbReference>
<evidence type="ECO:0000256" key="1">
    <source>
        <dbReference type="SAM" id="MobiDB-lite"/>
    </source>
</evidence>
<dbReference type="PANTHER" id="PTHR19143:SF444">
    <property type="entry name" value="PROTEIN SCABROUS"/>
    <property type="match status" value="1"/>
</dbReference>
<reference evidence="3 4" key="1">
    <citation type="submission" date="2024-02" db="EMBL/GenBank/DDBJ databases">
        <authorList>
            <person name="Daric V."/>
            <person name="Darras S."/>
        </authorList>
    </citation>
    <scope>NUCLEOTIDE SEQUENCE [LARGE SCALE GENOMIC DNA]</scope>
</reference>
<accession>A0ABP0GT27</accession>
<evidence type="ECO:0000313" key="4">
    <source>
        <dbReference type="Proteomes" id="UP001642483"/>
    </source>
</evidence>
<dbReference type="EMBL" id="CAWYQH010000141">
    <property type="protein sequence ID" value="CAK8694111.1"/>
    <property type="molecule type" value="Genomic_DNA"/>
</dbReference>